<dbReference type="RefSeq" id="WP_210231847.1">
    <property type="nucleotide sequence ID" value="NZ_CP076022.1"/>
</dbReference>
<feature type="domain" description="Integrase catalytic" evidence="2">
    <location>
        <begin position="151"/>
        <end position="323"/>
    </location>
</feature>
<protein>
    <submittedName>
        <fullName evidence="3">IS481 family transposase</fullName>
    </submittedName>
</protein>
<dbReference type="EMBL" id="CP076022">
    <property type="protein sequence ID" value="QWC10602.1"/>
    <property type="molecule type" value="Genomic_DNA"/>
</dbReference>
<feature type="region of interest" description="Disordered" evidence="1">
    <location>
        <begin position="53"/>
        <end position="75"/>
    </location>
</feature>
<evidence type="ECO:0000313" key="4">
    <source>
        <dbReference type="EMBL" id="QWC10602.1"/>
    </source>
</evidence>
<evidence type="ECO:0000256" key="1">
    <source>
        <dbReference type="SAM" id="MobiDB-lite"/>
    </source>
</evidence>
<dbReference type="KEGG" id="ajg:KKR91_02880"/>
<dbReference type="InterPro" id="IPR001584">
    <property type="entry name" value="Integrase_cat-core"/>
</dbReference>
<evidence type="ECO:0000259" key="2">
    <source>
        <dbReference type="PROSITE" id="PS50994"/>
    </source>
</evidence>
<dbReference type="InterPro" id="IPR024967">
    <property type="entry name" value="DNA-bd_IS481-type"/>
</dbReference>
<organism evidence="3 5">
    <name type="scientific">Arthrobacter jiangjiafuii</name>
    <dbReference type="NCBI Taxonomy" id="2817475"/>
    <lineage>
        <taxon>Bacteria</taxon>
        <taxon>Bacillati</taxon>
        <taxon>Actinomycetota</taxon>
        <taxon>Actinomycetes</taxon>
        <taxon>Micrococcales</taxon>
        <taxon>Micrococcaceae</taxon>
        <taxon>Arthrobacter</taxon>
    </lineage>
</organism>
<dbReference type="PANTHER" id="PTHR35004:SF6">
    <property type="entry name" value="TRANSPOSASE"/>
    <property type="match status" value="1"/>
</dbReference>
<dbReference type="NCBIfam" id="NF033577">
    <property type="entry name" value="transpos_IS481"/>
    <property type="match status" value="1"/>
</dbReference>
<evidence type="ECO:0000313" key="3">
    <source>
        <dbReference type="EMBL" id="QWC09415.1"/>
    </source>
</evidence>
<dbReference type="Pfam" id="PF13683">
    <property type="entry name" value="rve_3"/>
    <property type="match status" value="1"/>
</dbReference>
<accession>A0A975M3S0</accession>
<dbReference type="Gene3D" id="3.30.420.10">
    <property type="entry name" value="Ribonuclease H-like superfamily/Ribonuclease H"/>
    <property type="match status" value="1"/>
</dbReference>
<dbReference type="Proteomes" id="UP000676885">
    <property type="component" value="Chromosome"/>
</dbReference>
<proteinExistence type="predicted"/>
<keyword evidence="5" id="KW-1185">Reference proteome</keyword>
<dbReference type="Pfam" id="PF13011">
    <property type="entry name" value="LZ_Tnp_IS481"/>
    <property type="match status" value="1"/>
</dbReference>
<dbReference type="AlphaFoldDB" id="A0A975M3S0"/>
<feature type="region of interest" description="Disordered" evidence="1">
    <location>
        <begin position="155"/>
        <end position="174"/>
    </location>
</feature>
<dbReference type="InterPro" id="IPR036397">
    <property type="entry name" value="RNaseH_sf"/>
</dbReference>
<dbReference type="SUPFAM" id="SSF46689">
    <property type="entry name" value="Homeodomain-like"/>
    <property type="match status" value="1"/>
</dbReference>
<name>A0A975M3S0_9MICC</name>
<gene>
    <name evidence="4" type="ORF">KKR91_02880</name>
    <name evidence="3" type="ORF">KKR91_13105</name>
</gene>
<dbReference type="PROSITE" id="PS50994">
    <property type="entry name" value="INTEGRASE"/>
    <property type="match status" value="1"/>
</dbReference>
<dbReference type="EMBL" id="CP076022">
    <property type="protein sequence ID" value="QWC09415.1"/>
    <property type="molecule type" value="Genomic_DNA"/>
</dbReference>
<dbReference type="InterPro" id="IPR012337">
    <property type="entry name" value="RNaseH-like_sf"/>
</dbReference>
<dbReference type="InterPro" id="IPR047656">
    <property type="entry name" value="IS481-like_transpos"/>
</dbReference>
<dbReference type="GO" id="GO:0015074">
    <property type="term" value="P:DNA integration"/>
    <property type="evidence" value="ECO:0007669"/>
    <property type="project" value="InterPro"/>
</dbReference>
<dbReference type="InterPro" id="IPR009057">
    <property type="entry name" value="Homeodomain-like_sf"/>
</dbReference>
<dbReference type="PANTHER" id="PTHR35004">
    <property type="entry name" value="TRANSPOSASE RV3428C-RELATED"/>
    <property type="match status" value="1"/>
</dbReference>
<reference evidence="3 5" key="1">
    <citation type="submission" date="2021-05" db="EMBL/GenBank/DDBJ databases">
        <title>Novel species in genus Arthrobacter.</title>
        <authorList>
            <person name="Zhang G."/>
        </authorList>
    </citation>
    <scope>NUCLEOTIDE SEQUENCE [LARGE SCALE GENOMIC DNA]</scope>
    <source>
        <strain evidence="5">zg-ZUI227</strain>
        <strain evidence="3">Zg-ZUI227</strain>
    </source>
</reference>
<dbReference type="SUPFAM" id="SSF53098">
    <property type="entry name" value="Ribonuclease H-like"/>
    <property type="match status" value="1"/>
</dbReference>
<dbReference type="GO" id="GO:0003676">
    <property type="term" value="F:nucleic acid binding"/>
    <property type="evidence" value="ECO:0007669"/>
    <property type="project" value="InterPro"/>
</dbReference>
<dbReference type="KEGG" id="ajg:KKR91_13105"/>
<sequence>MSHRNARLAPAGRMILIQRVTSGRPVAHVAKEMGISRPTAYRWVNRYRDEGLPGLEDRSSKPKSCPHATSPAKTAEVLASRTEHRTGPADIAARTGVGVRTVSRILTRAGMPKLWDLDPLTGTRIRAGRATERRYERDAPGDMVHIDVKKLGRIPDGGGWRADPKQSARNHNTGHTRVGFDYVHVAVDDHSRLAFVEVHPDEKGFTCAGFLERAAAFMAAHGAPVQRVMTDNAFAYRLSNDFQSVLTALDAKHILIKPRHPWQNGKAERFNRTLQEGWAYRQVFDSNQARTDALGPWLDFYNHQRPHTSLGGKAPITRCNQRPV</sequence>
<evidence type="ECO:0000313" key="5">
    <source>
        <dbReference type="Proteomes" id="UP000676885"/>
    </source>
</evidence>